<evidence type="ECO:0000313" key="1">
    <source>
        <dbReference type="EMBL" id="BBX12119.1"/>
    </source>
</evidence>
<organism evidence="1 2">
    <name type="scientific">Mycobacterium novum</name>
    <dbReference type="NCBI Taxonomy" id="2492438"/>
    <lineage>
        <taxon>Bacteria</taxon>
        <taxon>Bacillati</taxon>
        <taxon>Actinomycetota</taxon>
        <taxon>Actinomycetes</taxon>
        <taxon>Mycobacteriales</taxon>
        <taxon>Mycobacteriaceae</taxon>
        <taxon>Mycobacterium</taxon>
    </lineage>
</organism>
<dbReference type="AlphaFoldDB" id="A0A7I7JLA5"/>
<accession>A0A7I7JLA5</accession>
<dbReference type="InterPro" id="IPR004027">
    <property type="entry name" value="SEC_C_motif"/>
</dbReference>
<proteinExistence type="predicted"/>
<evidence type="ECO:0008006" key="3">
    <source>
        <dbReference type="Google" id="ProtNLM"/>
    </source>
</evidence>
<dbReference type="Gene3D" id="3.10.450.50">
    <property type="match status" value="1"/>
</dbReference>
<sequence length="669" mass="72372">MTDPSDAAPTLAAILTEHGPASQDDIADRLHEAGIADPDTVIDELLDEFSCPARPLPDGRWVWLPAVLAGRVFTHRLTAEELTHDLLAVSPDLDPITELCDDDYPELADGSPVSLVLPRYDDELLEERGIPLELVDEPGALLLAPGTLAGLGLAAGDLLGMRLTDKGIALEPVTATTDPTLGDRLAALVDVDESPSRFAAVVWATCAVDPALFNTPLAPLGEIADAHGLARSGDWLAPAGFDFDRWRFERKCARLADEYGLDDDDAFVLTTLVEIHGQMARIFDMAPDAEDDEEGAADAPTDAWPADGPYADILGELGAALANPVLALSLMEEATHEGRRGAAALGILAESLQPKVPRSARVATHWLQAMACEGLGDVAGCARELSAAESSDPDWPLALLSQARIASDRGDAEAGLGLLRRAGVGSDHPLVRLLEQHRAQPRTDVGRNEPCWCGSGRKYKKCHLGNEQLSLTERVRWLYAKAHQQVLGGEWGELLMLAGYERIRYFEDEVDDLVAAAKTDPLAIDTMLFEGGAFAEFLELRGELLPDDERQLAEQWLGVPRSVFEVEQVRPGHGVTVRDVRTDEVFDVTERRRALQSGQLICSRALPTGDGFAFFGGIDPVAPQERDELLALLDDEPDPMELVGFLSRWLAPSELDDEYGDPLGTARAD</sequence>
<dbReference type="Pfam" id="PF02810">
    <property type="entry name" value="SEC-C"/>
    <property type="match status" value="1"/>
</dbReference>
<reference evidence="1 2" key="1">
    <citation type="journal article" date="2019" name="Emerg. Microbes Infect.">
        <title>Comprehensive subspecies identification of 175 nontuberculous mycobacteria species based on 7547 genomic profiles.</title>
        <authorList>
            <person name="Matsumoto Y."/>
            <person name="Kinjo T."/>
            <person name="Motooka D."/>
            <person name="Nabeya D."/>
            <person name="Jung N."/>
            <person name="Uechi K."/>
            <person name="Horii T."/>
            <person name="Iida T."/>
            <person name="Fujita J."/>
            <person name="Nakamura S."/>
        </authorList>
    </citation>
    <scope>NUCLEOTIDE SEQUENCE [LARGE SCALE GENOMIC DNA]</scope>
    <source>
        <strain evidence="1 2">JCM 6391</strain>
    </source>
</reference>
<dbReference type="KEGG" id="mnm:MNVM_12000"/>
<dbReference type="Proteomes" id="UP000466997">
    <property type="component" value="Chromosome"/>
</dbReference>
<name>A0A7I7JLA5_9MYCO</name>
<keyword evidence="2" id="KW-1185">Reference proteome</keyword>
<gene>
    <name evidence="1" type="ORF">MNVM_12000</name>
</gene>
<protein>
    <recommendedName>
        <fullName evidence="3">Zinc-binding protein</fullName>
    </recommendedName>
</protein>
<dbReference type="SUPFAM" id="SSF103642">
    <property type="entry name" value="Sec-C motif"/>
    <property type="match status" value="1"/>
</dbReference>
<dbReference type="RefSeq" id="WP_193465966.1">
    <property type="nucleotide sequence ID" value="NZ_AP022562.1"/>
</dbReference>
<evidence type="ECO:0000313" key="2">
    <source>
        <dbReference type="Proteomes" id="UP000466997"/>
    </source>
</evidence>
<dbReference type="EMBL" id="AP022562">
    <property type="protein sequence ID" value="BBX12119.1"/>
    <property type="molecule type" value="Genomic_DNA"/>
</dbReference>